<feature type="signal peptide" evidence="2">
    <location>
        <begin position="1"/>
        <end position="23"/>
    </location>
</feature>
<protein>
    <submittedName>
        <fullName evidence="4">Uncharacterized protein</fullName>
    </submittedName>
</protein>
<sequence>MAKGFNTPLSLGIFAMCFGFITAAMMTSQQCADMNTCSNAGASIIYTLPSGNCDCIFYKVQPGITLEDSHSYCNSLANTYETTCFLGLIINSSTVTDLESAGVITPSTNIFIDLNQESSGKEPDKSWQTVDWAGSNGPATGTPWAPGQPDDNGGANADQGVYTGGVGSLHYDNNDYHEHSHDTANDNGDLDYNPNDNIDDDNDTNNHNNSHNNLNDNNLNNHNNSYNNIHDNPNNTDYNNLNNNDDNEKTHYNDDNEETYYNFNNFDDDDDYHSRST</sequence>
<reference evidence="4" key="1">
    <citation type="submission" date="2022-11" db="UniProtKB">
        <authorList>
            <consortium name="WormBaseParasite"/>
        </authorList>
    </citation>
    <scope>IDENTIFICATION</scope>
</reference>
<keyword evidence="3" id="KW-1185">Reference proteome</keyword>
<evidence type="ECO:0000313" key="4">
    <source>
        <dbReference type="WBParaSite" id="PSAMB.scaffold1599size29535.g13950.t1"/>
    </source>
</evidence>
<dbReference type="AlphaFoldDB" id="A0A914V6K1"/>
<feature type="compositionally biased region" description="Basic and acidic residues" evidence="1">
    <location>
        <begin position="172"/>
        <end position="184"/>
    </location>
</feature>
<evidence type="ECO:0000313" key="3">
    <source>
        <dbReference type="Proteomes" id="UP000887566"/>
    </source>
</evidence>
<feature type="chain" id="PRO_5038034788" evidence="2">
    <location>
        <begin position="24"/>
        <end position="277"/>
    </location>
</feature>
<feature type="region of interest" description="Disordered" evidence="1">
    <location>
        <begin position="116"/>
        <end position="277"/>
    </location>
</feature>
<proteinExistence type="predicted"/>
<evidence type="ECO:0000256" key="2">
    <source>
        <dbReference type="SAM" id="SignalP"/>
    </source>
</evidence>
<dbReference type="Proteomes" id="UP000887566">
    <property type="component" value="Unplaced"/>
</dbReference>
<keyword evidence="2" id="KW-0732">Signal</keyword>
<organism evidence="3 4">
    <name type="scientific">Plectus sambesii</name>
    <dbReference type="NCBI Taxonomy" id="2011161"/>
    <lineage>
        <taxon>Eukaryota</taxon>
        <taxon>Metazoa</taxon>
        <taxon>Ecdysozoa</taxon>
        <taxon>Nematoda</taxon>
        <taxon>Chromadorea</taxon>
        <taxon>Plectida</taxon>
        <taxon>Plectina</taxon>
        <taxon>Plectoidea</taxon>
        <taxon>Plectidae</taxon>
        <taxon>Plectus</taxon>
    </lineage>
</organism>
<accession>A0A914V6K1</accession>
<feature type="compositionally biased region" description="Low complexity" evidence="1">
    <location>
        <begin position="205"/>
        <end position="244"/>
    </location>
</feature>
<dbReference type="WBParaSite" id="PSAMB.scaffold1599size29535.g13950.t1">
    <property type="protein sequence ID" value="PSAMB.scaffold1599size29535.g13950.t1"/>
    <property type="gene ID" value="PSAMB.scaffold1599size29535.g13950"/>
</dbReference>
<evidence type="ECO:0000256" key="1">
    <source>
        <dbReference type="SAM" id="MobiDB-lite"/>
    </source>
</evidence>
<name>A0A914V6K1_9BILA</name>